<accession>A0ABW0T130</accession>
<evidence type="ECO:0000313" key="2">
    <source>
        <dbReference type="Proteomes" id="UP001596111"/>
    </source>
</evidence>
<dbReference type="Proteomes" id="UP001596111">
    <property type="component" value="Unassembled WGS sequence"/>
</dbReference>
<gene>
    <name evidence="1" type="ORF">ACFPPB_15720</name>
</gene>
<dbReference type="RefSeq" id="WP_377328776.1">
    <property type="nucleotide sequence ID" value="NZ_JBHSNG010000020.1"/>
</dbReference>
<sequence length="66" mass="6804">MSLVDLHGTASAPTMLCFFGGIVSSSTPRLRIVAAAIAQENVVAAPVFGDERRGAGHLGRSPREPG</sequence>
<evidence type="ECO:0000313" key="1">
    <source>
        <dbReference type="EMBL" id="MFC5582568.1"/>
    </source>
</evidence>
<dbReference type="EMBL" id="JBHSNG010000020">
    <property type="protein sequence ID" value="MFC5582568.1"/>
    <property type="molecule type" value="Genomic_DNA"/>
</dbReference>
<protein>
    <submittedName>
        <fullName evidence="1">Uncharacterized protein</fullName>
    </submittedName>
</protein>
<name>A0ABW0T130_9GAMM</name>
<proteinExistence type="predicted"/>
<reference evidence="2" key="1">
    <citation type="journal article" date="2019" name="Int. J. Syst. Evol. Microbiol.">
        <title>The Global Catalogue of Microorganisms (GCM) 10K type strain sequencing project: providing services to taxonomists for standard genome sequencing and annotation.</title>
        <authorList>
            <consortium name="The Broad Institute Genomics Platform"/>
            <consortium name="The Broad Institute Genome Sequencing Center for Infectious Disease"/>
            <person name="Wu L."/>
            <person name="Ma J."/>
        </authorList>
    </citation>
    <scope>NUCLEOTIDE SEQUENCE [LARGE SCALE GENOMIC DNA]</scope>
    <source>
        <strain evidence="2">CGMCC 1.13587</strain>
    </source>
</reference>
<keyword evidence="2" id="KW-1185">Reference proteome</keyword>
<organism evidence="1 2">
    <name type="scientific">Rhodanobacter terrae</name>
    <dbReference type="NCBI Taxonomy" id="418647"/>
    <lineage>
        <taxon>Bacteria</taxon>
        <taxon>Pseudomonadati</taxon>
        <taxon>Pseudomonadota</taxon>
        <taxon>Gammaproteobacteria</taxon>
        <taxon>Lysobacterales</taxon>
        <taxon>Rhodanobacteraceae</taxon>
        <taxon>Rhodanobacter</taxon>
    </lineage>
</organism>
<comment type="caution">
    <text evidence="1">The sequence shown here is derived from an EMBL/GenBank/DDBJ whole genome shotgun (WGS) entry which is preliminary data.</text>
</comment>